<feature type="domain" description="Outer membrane protein beta-barrel" evidence="1">
    <location>
        <begin position="18"/>
        <end position="181"/>
    </location>
</feature>
<comment type="caution">
    <text evidence="2">The sequence shown here is derived from an EMBL/GenBank/DDBJ whole genome shotgun (WGS) entry which is preliminary data.</text>
</comment>
<evidence type="ECO:0000259" key="1">
    <source>
        <dbReference type="Pfam" id="PF13568"/>
    </source>
</evidence>
<dbReference type="EMBL" id="MPPL01000001">
    <property type="protein sequence ID" value="OKS85478.1"/>
    <property type="molecule type" value="Genomic_DNA"/>
</dbReference>
<accession>A0A1Q5ZUW6</accession>
<sequence length="208" mass="23028">MKYILILLLTTLTMSAYSQQKWGYGIKFGAGIADQSINDNSIIETNSIKTLSFGGFVNYNLPHQFALQSGIGVSNKGVEIVQDAITTTPHITYLDLPLNIVKKFKFPGLGMYYFGGGGYAAMALSGKYKFETPNSVSSEKLEFGSSKDLQRFDTGLNFTTGLELNNHLLFDIRYAYGFKDISTYPLKDTGTSKIRNKLLTISLGYAFQ</sequence>
<dbReference type="STRING" id="1302689.RG47T_0924"/>
<dbReference type="Pfam" id="PF13568">
    <property type="entry name" value="OMP_b-brl_2"/>
    <property type="match status" value="1"/>
</dbReference>
<dbReference type="OrthoDB" id="1150878at2"/>
<protein>
    <recommendedName>
        <fullName evidence="1">Outer membrane protein beta-barrel domain-containing protein</fullName>
    </recommendedName>
</protein>
<proteinExistence type="predicted"/>
<gene>
    <name evidence="2" type="ORF">RG47T_0924</name>
</gene>
<dbReference type="Proteomes" id="UP000186720">
    <property type="component" value="Unassembled WGS sequence"/>
</dbReference>
<name>A0A1Q5ZUW6_9SPHI</name>
<dbReference type="RefSeq" id="WP_074488310.1">
    <property type="nucleotide sequence ID" value="NZ_FPAM01000001.1"/>
</dbReference>
<dbReference type="InterPro" id="IPR025665">
    <property type="entry name" value="Beta-barrel_OMP_2"/>
</dbReference>
<dbReference type="InterPro" id="IPR011250">
    <property type="entry name" value="OMP/PagP_B-barrel"/>
</dbReference>
<dbReference type="AlphaFoldDB" id="A0A1Q5ZUW6"/>
<evidence type="ECO:0000313" key="2">
    <source>
        <dbReference type="EMBL" id="OKS85478.1"/>
    </source>
</evidence>
<keyword evidence="3" id="KW-1185">Reference proteome</keyword>
<evidence type="ECO:0000313" key="3">
    <source>
        <dbReference type="Proteomes" id="UP000186720"/>
    </source>
</evidence>
<dbReference type="SUPFAM" id="SSF56925">
    <property type="entry name" value="OMPA-like"/>
    <property type="match status" value="1"/>
</dbReference>
<reference evidence="2 3" key="1">
    <citation type="submission" date="2016-11" db="EMBL/GenBank/DDBJ databases">
        <title>Whole Genome Sequencing of Mucilaginibacter polytrichastri RG4-7(T) isolated from the moss sample.</title>
        <authorList>
            <person name="Li Y."/>
        </authorList>
    </citation>
    <scope>NUCLEOTIDE SEQUENCE [LARGE SCALE GENOMIC DNA]</scope>
    <source>
        <strain evidence="2 3">RG4-7</strain>
    </source>
</reference>
<organism evidence="2 3">
    <name type="scientific">Mucilaginibacter polytrichastri</name>
    <dbReference type="NCBI Taxonomy" id="1302689"/>
    <lineage>
        <taxon>Bacteria</taxon>
        <taxon>Pseudomonadati</taxon>
        <taxon>Bacteroidota</taxon>
        <taxon>Sphingobacteriia</taxon>
        <taxon>Sphingobacteriales</taxon>
        <taxon>Sphingobacteriaceae</taxon>
        <taxon>Mucilaginibacter</taxon>
    </lineage>
</organism>